<protein>
    <submittedName>
        <fullName evidence="2">Uncharacterized protein</fullName>
    </submittedName>
</protein>
<proteinExistence type="predicted"/>
<feature type="compositionally biased region" description="Basic and acidic residues" evidence="1">
    <location>
        <begin position="56"/>
        <end position="83"/>
    </location>
</feature>
<feature type="region of interest" description="Disordered" evidence="1">
    <location>
        <begin position="114"/>
        <end position="145"/>
    </location>
</feature>
<accession>A0A8H7ZQP8</accession>
<sequence length="186" mass="20963">PSSLHLLPTPEPKQKNKKKKPTDPKSADPSHAARRPRSPRPRLFCLLGRAPVPLGRRPEGCARRVPDQGRAGNRDAGGREKGLRTLRLPAGGAEVRRQQKRRRLREVQHLRVRPPHAPRRALVRGQRGTRRRRPQRPEAGGQPFRARALHVAGPLCLQLGWQKKVGRQGVCRVRRPGVKDLRAEVV</sequence>
<comment type="caution">
    <text evidence="2">The sequence shown here is derived from an EMBL/GenBank/DDBJ whole genome shotgun (WGS) entry which is preliminary data.</text>
</comment>
<feature type="non-terminal residue" evidence="2">
    <location>
        <position position="1"/>
    </location>
</feature>
<dbReference type="AlphaFoldDB" id="A0A8H7ZQP8"/>
<name>A0A8H7ZQP8_9FUNG</name>
<dbReference type="Proteomes" id="UP000673691">
    <property type="component" value="Unassembled WGS sequence"/>
</dbReference>
<organism evidence="2 3">
    <name type="scientific">Olpidium bornovanus</name>
    <dbReference type="NCBI Taxonomy" id="278681"/>
    <lineage>
        <taxon>Eukaryota</taxon>
        <taxon>Fungi</taxon>
        <taxon>Fungi incertae sedis</taxon>
        <taxon>Olpidiomycota</taxon>
        <taxon>Olpidiomycotina</taxon>
        <taxon>Olpidiomycetes</taxon>
        <taxon>Olpidiales</taxon>
        <taxon>Olpidiaceae</taxon>
        <taxon>Olpidium</taxon>
    </lineage>
</organism>
<keyword evidence="3" id="KW-1185">Reference proteome</keyword>
<evidence type="ECO:0000313" key="2">
    <source>
        <dbReference type="EMBL" id="KAG5457465.1"/>
    </source>
</evidence>
<feature type="compositionally biased region" description="Basic residues" evidence="1">
    <location>
        <begin position="114"/>
        <end position="134"/>
    </location>
</feature>
<dbReference type="EMBL" id="JAEFCI010010040">
    <property type="protein sequence ID" value="KAG5457465.1"/>
    <property type="molecule type" value="Genomic_DNA"/>
</dbReference>
<evidence type="ECO:0000313" key="3">
    <source>
        <dbReference type="Proteomes" id="UP000673691"/>
    </source>
</evidence>
<evidence type="ECO:0000256" key="1">
    <source>
        <dbReference type="SAM" id="MobiDB-lite"/>
    </source>
</evidence>
<reference evidence="2 3" key="1">
    <citation type="journal article" name="Sci. Rep.">
        <title>Genome-scale phylogenetic analyses confirm Olpidium as the closest living zoosporic fungus to the non-flagellated, terrestrial fungi.</title>
        <authorList>
            <person name="Chang Y."/>
            <person name="Rochon D."/>
            <person name="Sekimoto S."/>
            <person name="Wang Y."/>
            <person name="Chovatia M."/>
            <person name="Sandor L."/>
            <person name="Salamov A."/>
            <person name="Grigoriev I.V."/>
            <person name="Stajich J.E."/>
            <person name="Spatafora J.W."/>
        </authorList>
    </citation>
    <scope>NUCLEOTIDE SEQUENCE [LARGE SCALE GENOMIC DNA]</scope>
    <source>
        <strain evidence="2">S191</strain>
    </source>
</reference>
<feature type="region of interest" description="Disordered" evidence="1">
    <location>
        <begin position="1"/>
        <end position="100"/>
    </location>
</feature>
<gene>
    <name evidence="2" type="ORF">BJ554DRAFT_2516</name>
</gene>